<accession>A0A1G2DGS1</accession>
<dbReference type="AlphaFoldDB" id="A0A1G2DGS1"/>
<dbReference type="Proteomes" id="UP000178534">
    <property type="component" value="Unassembled WGS sequence"/>
</dbReference>
<feature type="region of interest" description="Disordered" evidence="1">
    <location>
        <begin position="1"/>
        <end position="33"/>
    </location>
</feature>
<proteinExistence type="predicted"/>
<evidence type="ECO:0000313" key="2">
    <source>
        <dbReference type="EMBL" id="OGZ12809.1"/>
    </source>
</evidence>
<dbReference type="EMBL" id="MHLP01000018">
    <property type="protein sequence ID" value="OGZ12809.1"/>
    <property type="molecule type" value="Genomic_DNA"/>
</dbReference>
<evidence type="ECO:0000313" key="3">
    <source>
        <dbReference type="Proteomes" id="UP000178534"/>
    </source>
</evidence>
<protein>
    <submittedName>
        <fullName evidence="2">Uncharacterized protein</fullName>
    </submittedName>
</protein>
<sequence>MSDDDLVTGGILPVGNIGANDDDPNTVESDDFLDDPDEILLADVADVPVDPLADDDDDDLLEDE</sequence>
<name>A0A1G2DGS1_9BACT</name>
<organism evidence="2 3">
    <name type="scientific">Candidatus Lloydbacteria bacterium RIFCSPLOWO2_01_FULL_50_20</name>
    <dbReference type="NCBI Taxonomy" id="1798665"/>
    <lineage>
        <taxon>Bacteria</taxon>
        <taxon>Candidatus Lloydiibacteriota</taxon>
    </lineage>
</organism>
<gene>
    <name evidence="2" type="ORF">A2942_03505</name>
</gene>
<reference evidence="2 3" key="1">
    <citation type="journal article" date="2016" name="Nat. Commun.">
        <title>Thousands of microbial genomes shed light on interconnected biogeochemical processes in an aquifer system.</title>
        <authorList>
            <person name="Anantharaman K."/>
            <person name="Brown C.T."/>
            <person name="Hug L.A."/>
            <person name="Sharon I."/>
            <person name="Castelle C.J."/>
            <person name="Probst A.J."/>
            <person name="Thomas B.C."/>
            <person name="Singh A."/>
            <person name="Wilkins M.J."/>
            <person name="Karaoz U."/>
            <person name="Brodie E.L."/>
            <person name="Williams K.H."/>
            <person name="Hubbard S.S."/>
            <person name="Banfield J.F."/>
        </authorList>
    </citation>
    <scope>NUCLEOTIDE SEQUENCE [LARGE SCALE GENOMIC DNA]</scope>
</reference>
<feature type="compositionally biased region" description="Acidic residues" evidence="1">
    <location>
        <begin position="20"/>
        <end position="33"/>
    </location>
</feature>
<evidence type="ECO:0000256" key="1">
    <source>
        <dbReference type="SAM" id="MobiDB-lite"/>
    </source>
</evidence>
<comment type="caution">
    <text evidence="2">The sequence shown here is derived from an EMBL/GenBank/DDBJ whole genome shotgun (WGS) entry which is preliminary data.</text>
</comment>